<evidence type="ECO:0008006" key="4">
    <source>
        <dbReference type="Google" id="ProtNLM"/>
    </source>
</evidence>
<keyword evidence="3" id="KW-1185">Reference proteome</keyword>
<gene>
    <name evidence="2" type="ORF">ILUMI_20839</name>
</gene>
<dbReference type="EMBL" id="VTPC01089963">
    <property type="protein sequence ID" value="KAF2885370.1"/>
    <property type="molecule type" value="Genomic_DNA"/>
</dbReference>
<organism evidence="2 3">
    <name type="scientific">Ignelater luminosus</name>
    <name type="common">Cucubano</name>
    <name type="synonym">Pyrophorus luminosus</name>
    <dbReference type="NCBI Taxonomy" id="2038154"/>
    <lineage>
        <taxon>Eukaryota</taxon>
        <taxon>Metazoa</taxon>
        <taxon>Ecdysozoa</taxon>
        <taxon>Arthropoda</taxon>
        <taxon>Hexapoda</taxon>
        <taxon>Insecta</taxon>
        <taxon>Pterygota</taxon>
        <taxon>Neoptera</taxon>
        <taxon>Endopterygota</taxon>
        <taxon>Coleoptera</taxon>
        <taxon>Polyphaga</taxon>
        <taxon>Elateriformia</taxon>
        <taxon>Elateroidea</taxon>
        <taxon>Elateridae</taxon>
        <taxon>Agrypninae</taxon>
        <taxon>Pyrophorini</taxon>
        <taxon>Ignelater</taxon>
    </lineage>
</organism>
<protein>
    <recommendedName>
        <fullName evidence="4">PiggyBac transposable element-derived protein domain-containing protein</fullName>
    </recommendedName>
</protein>
<dbReference type="Proteomes" id="UP000801492">
    <property type="component" value="Unassembled WGS sequence"/>
</dbReference>
<dbReference type="AlphaFoldDB" id="A0A8K0CK47"/>
<comment type="caution">
    <text evidence="2">The sequence shown here is derived from an EMBL/GenBank/DDBJ whole genome shotgun (WGS) entry which is preliminary data.</text>
</comment>
<accession>A0A8K0CK47</accession>
<dbReference type="OrthoDB" id="123207at2759"/>
<sequence>MAAVCVSELKILDSKVCPCPVEDIATEVRPLMHEELYELINQGLSDVGILSDEDDGWESDSKNVPVLPPEDTSEIDSNKETTELAATPLGDQSNDEEDCAVAVPDTPRSNTVKRRVFSYMERHRLTQKKNIKWRKRRQYLPPAVNWAIKEVLLIAKIVSPGSTTELEKEQLEVFRLGAAAIVLRLAHRITGPNYQLKTARIDRFARPPLSSDLEMKKKGRGTSEELISEDGRILLAKWYDNKAVNMASNFQSI</sequence>
<dbReference type="PANTHER" id="PTHR47272">
    <property type="entry name" value="DDE_TNP_1_7 DOMAIN-CONTAINING PROTEIN"/>
    <property type="match status" value="1"/>
</dbReference>
<name>A0A8K0CK47_IGNLU</name>
<reference evidence="2" key="1">
    <citation type="submission" date="2019-08" db="EMBL/GenBank/DDBJ databases">
        <title>The genome of the North American firefly Photinus pyralis.</title>
        <authorList>
            <consortium name="Photinus pyralis genome working group"/>
            <person name="Fallon T.R."/>
            <person name="Sander Lower S.E."/>
            <person name="Weng J.-K."/>
        </authorList>
    </citation>
    <scope>NUCLEOTIDE SEQUENCE</scope>
    <source>
        <strain evidence="2">TRF0915ILg1</strain>
        <tissue evidence="2">Whole body</tissue>
    </source>
</reference>
<evidence type="ECO:0000313" key="3">
    <source>
        <dbReference type="Proteomes" id="UP000801492"/>
    </source>
</evidence>
<proteinExistence type="predicted"/>
<evidence type="ECO:0000256" key="1">
    <source>
        <dbReference type="SAM" id="MobiDB-lite"/>
    </source>
</evidence>
<evidence type="ECO:0000313" key="2">
    <source>
        <dbReference type="EMBL" id="KAF2885370.1"/>
    </source>
</evidence>
<dbReference type="PANTHER" id="PTHR47272:SF2">
    <property type="entry name" value="PIGGYBAC TRANSPOSABLE ELEMENT-DERIVED PROTEIN 3-LIKE"/>
    <property type="match status" value="1"/>
</dbReference>
<feature type="region of interest" description="Disordered" evidence="1">
    <location>
        <begin position="51"/>
        <end position="80"/>
    </location>
</feature>